<keyword evidence="8" id="KW-1185">Reference proteome</keyword>
<sequence>MSLGRHLLRGSGANLLDHMVKIVVVFYTAPLMLQCLTDDGYGSWLLAMNVISFFLLLDLGVTLASTRYFAMAVGSGDESREGAVLSVSRHFFQVIGISIFVCTMASLPLMPWLASHAFSPLEVTMPLAVCGTTTALRFIFRMPMVLLRAHVRYDLLAWCSIGRSLFQVVMMTVALRSGFGLIGAAVAHGSGDCLELGLQTLMARRLKRPSVEGLPHELTQKTRRELFSYCNSLLLLNVGESFRIQVNPFLISKMSGLAEVPVYSIGMRLITILEDVVNALFGGQVLAAFSQLHGADNQEALRDQFRKVTRLTVIFSAWAVGGLAFFGEAFFKRWMGADFGRAHDVMLILAFPYGLRFMQYPAHSLLYTLNKQRWLVWANFLGGVVTVICALILGPIWGVRGVVMGTALEMCVFYLLVMPWLIRDYAKLNPLYYLFGMVLGPMLLSLILPSIYAWWALSWLTPDYGELFFCSVGYTLVFAVTVPWLAFDATTRQTLWRKLLKRAPSV</sequence>
<evidence type="ECO:0000313" key="8">
    <source>
        <dbReference type="Proteomes" id="UP000534294"/>
    </source>
</evidence>
<feature type="transmembrane region" description="Helical" evidence="6">
    <location>
        <begin position="12"/>
        <end position="33"/>
    </location>
</feature>
<proteinExistence type="predicted"/>
<dbReference type="AlphaFoldDB" id="A0A7W7YIQ5"/>
<reference evidence="7 8" key="1">
    <citation type="submission" date="2020-08" db="EMBL/GenBank/DDBJ databases">
        <title>Genomic Encyclopedia of Type Strains, Phase IV (KMG-IV): sequencing the most valuable type-strain genomes for metagenomic binning, comparative biology and taxonomic classification.</title>
        <authorList>
            <person name="Goeker M."/>
        </authorList>
    </citation>
    <scope>NUCLEOTIDE SEQUENCE [LARGE SCALE GENOMIC DNA]</scope>
    <source>
        <strain evidence="7 8">DSM 12251</strain>
    </source>
</reference>
<evidence type="ECO:0000256" key="4">
    <source>
        <dbReference type="ARBA" id="ARBA00022989"/>
    </source>
</evidence>
<feature type="transmembrane region" description="Helical" evidence="6">
    <location>
        <begin position="431"/>
        <end position="455"/>
    </location>
</feature>
<evidence type="ECO:0000256" key="2">
    <source>
        <dbReference type="ARBA" id="ARBA00022475"/>
    </source>
</evidence>
<dbReference type="GO" id="GO:0005886">
    <property type="term" value="C:plasma membrane"/>
    <property type="evidence" value="ECO:0007669"/>
    <property type="project" value="UniProtKB-SubCell"/>
</dbReference>
<feature type="transmembrane region" description="Helical" evidence="6">
    <location>
        <begin position="123"/>
        <end position="140"/>
    </location>
</feature>
<keyword evidence="5 6" id="KW-0472">Membrane</keyword>
<comment type="subcellular location">
    <subcellularLocation>
        <location evidence="1">Cell membrane</location>
        <topology evidence="1">Multi-pass membrane protein</topology>
    </subcellularLocation>
</comment>
<keyword evidence="2" id="KW-1003">Cell membrane</keyword>
<accession>A0A7W7YIQ5</accession>
<protein>
    <submittedName>
        <fullName evidence="7">O-antigen/teichoic acid export membrane protein</fullName>
    </submittedName>
</protein>
<evidence type="ECO:0000256" key="1">
    <source>
        <dbReference type="ARBA" id="ARBA00004651"/>
    </source>
</evidence>
<keyword evidence="3 6" id="KW-0812">Transmembrane</keyword>
<evidence type="ECO:0000256" key="5">
    <source>
        <dbReference type="ARBA" id="ARBA00023136"/>
    </source>
</evidence>
<feature type="transmembrane region" description="Helical" evidence="6">
    <location>
        <begin position="403"/>
        <end position="422"/>
    </location>
</feature>
<gene>
    <name evidence="7" type="ORF">HNQ64_001108</name>
</gene>
<comment type="caution">
    <text evidence="7">The sequence shown here is derived from an EMBL/GenBank/DDBJ whole genome shotgun (WGS) entry which is preliminary data.</text>
</comment>
<feature type="transmembrane region" description="Helical" evidence="6">
    <location>
        <begin position="467"/>
        <end position="487"/>
    </location>
</feature>
<dbReference type="EMBL" id="JACHIF010000002">
    <property type="protein sequence ID" value="MBB5036866.1"/>
    <property type="molecule type" value="Genomic_DNA"/>
</dbReference>
<dbReference type="PANTHER" id="PTHR30250">
    <property type="entry name" value="PST FAMILY PREDICTED COLANIC ACID TRANSPORTER"/>
    <property type="match status" value="1"/>
</dbReference>
<feature type="transmembrane region" description="Helical" evidence="6">
    <location>
        <begin position="311"/>
        <end position="331"/>
    </location>
</feature>
<dbReference type="PANTHER" id="PTHR30250:SF26">
    <property type="entry name" value="PSMA PROTEIN"/>
    <property type="match status" value="1"/>
</dbReference>
<keyword evidence="4 6" id="KW-1133">Transmembrane helix</keyword>
<feature type="transmembrane region" description="Helical" evidence="6">
    <location>
        <begin position="91"/>
        <end position="111"/>
    </location>
</feature>
<dbReference type="Pfam" id="PF13440">
    <property type="entry name" value="Polysacc_synt_3"/>
    <property type="match status" value="1"/>
</dbReference>
<feature type="transmembrane region" description="Helical" evidence="6">
    <location>
        <begin position="45"/>
        <end position="70"/>
    </location>
</feature>
<organism evidence="7 8">
    <name type="scientific">Prosthecobacter dejongeii</name>
    <dbReference type="NCBI Taxonomy" id="48465"/>
    <lineage>
        <taxon>Bacteria</taxon>
        <taxon>Pseudomonadati</taxon>
        <taxon>Verrucomicrobiota</taxon>
        <taxon>Verrucomicrobiia</taxon>
        <taxon>Verrucomicrobiales</taxon>
        <taxon>Verrucomicrobiaceae</taxon>
        <taxon>Prosthecobacter</taxon>
    </lineage>
</organism>
<evidence type="ECO:0000313" key="7">
    <source>
        <dbReference type="EMBL" id="MBB5036866.1"/>
    </source>
</evidence>
<dbReference type="RefSeq" id="WP_184206203.1">
    <property type="nucleotide sequence ID" value="NZ_JACHIF010000002.1"/>
</dbReference>
<feature type="transmembrane region" description="Helical" evidence="6">
    <location>
        <begin position="343"/>
        <end position="362"/>
    </location>
</feature>
<feature type="transmembrane region" description="Helical" evidence="6">
    <location>
        <begin position="374"/>
        <end position="397"/>
    </location>
</feature>
<name>A0A7W7YIQ5_9BACT</name>
<dbReference type="Proteomes" id="UP000534294">
    <property type="component" value="Unassembled WGS sequence"/>
</dbReference>
<dbReference type="InterPro" id="IPR050833">
    <property type="entry name" value="Poly_Biosynth_Transport"/>
</dbReference>
<evidence type="ECO:0000256" key="6">
    <source>
        <dbReference type="SAM" id="Phobius"/>
    </source>
</evidence>
<evidence type="ECO:0000256" key="3">
    <source>
        <dbReference type="ARBA" id="ARBA00022692"/>
    </source>
</evidence>